<comment type="caution">
    <text evidence="3">The sequence shown here is derived from an EMBL/GenBank/DDBJ whole genome shotgun (WGS) entry which is preliminary data.</text>
</comment>
<dbReference type="Proteomes" id="UP000216446">
    <property type="component" value="Unassembled WGS sequence"/>
</dbReference>
<evidence type="ECO:0000256" key="1">
    <source>
        <dbReference type="SAM" id="Coils"/>
    </source>
</evidence>
<proteinExistence type="predicted"/>
<dbReference type="InterPro" id="IPR012909">
    <property type="entry name" value="PHA_DNA-bd_N"/>
</dbReference>
<dbReference type="EMBL" id="MQWB01000001">
    <property type="protein sequence ID" value="OZC02368.1"/>
    <property type="molecule type" value="Genomic_DNA"/>
</dbReference>
<reference evidence="3 4" key="1">
    <citation type="submission" date="2016-11" db="EMBL/GenBank/DDBJ databases">
        <title>Study of marine rhodopsin-containing bacteria.</title>
        <authorList>
            <person name="Yoshizawa S."/>
            <person name="Kumagai Y."/>
            <person name="Kogure K."/>
        </authorList>
    </citation>
    <scope>NUCLEOTIDE SEQUENCE [LARGE SCALE GENOMIC DNA]</scope>
    <source>
        <strain evidence="3 4">SG-29</strain>
    </source>
</reference>
<accession>A0A259TXR7</accession>
<organism evidence="3 4">
    <name type="scientific">Rubricoccus marinus</name>
    <dbReference type="NCBI Taxonomy" id="716817"/>
    <lineage>
        <taxon>Bacteria</taxon>
        <taxon>Pseudomonadati</taxon>
        <taxon>Rhodothermota</taxon>
        <taxon>Rhodothermia</taxon>
        <taxon>Rhodothermales</taxon>
        <taxon>Rubricoccaceae</taxon>
        <taxon>Rubricoccus</taxon>
    </lineage>
</organism>
<keyword evidence="1" id="KW-0175">Coiled coil</keyword>
<feature type="domain" description="PHA accumulation regulator DNA-binding N-terminal" evidence="2">
    <location>
        <begin position="4"/>
        <end position="63"/>
    </location>
</feature>
<dbReference type="OrthoDB" id="9795345at2"/>
<evidence type="ECO:0000313" key="4">
    <source>
        <dbReference type="Proteomes" id="UP000216446"/>
    </source>
</evidence>
<evidence type="ECO:0000259" key="2">
    <source>
        <dbReference type="Pfam" id="PF07879"/>
    </source>
</evidence>
<feature type="coiled-coil region" evidence="1">
    <location>
        <begin position="125"/>
        <end position="152"/>
    </location>
</feature>
<name>A0A259TXR7_9BACT</name>
<protein>
    <recommendedName>
        <fullName evidence="2">PHA accumulation regulator DNA-binding N-terminal domain-containing protein</fullName>
    </recommendedName>
</protein>
<gene>
    <name evidence="3" type="ORF">BSZ36_04875</name>
</gene>
<dbReference type="Pfam" id="PF07879">
    <property type="entry name" value="PHB_acc_N"/>
    <property type="match status" value="1"/>
</dbReference>
<dbReference type="RefSeq" id="WP_094546548.1">
    <property type="nucleotide sequence ID" value="NZ_MQWB01000001.1"/>
</dbReference>
<keyword evidence="4" id="KW-1185">Reference proteome</keyword>
<dbReference type="InParanoid" id="A0A259TXR7"/>
<sequence>MPRLIKRYGSRKLYDTEASEYVSLDRVAAFVRDGEDVRIVDNKTGEDVTVAILSQVIAEEGRNGGSLSSTFLHDLVRMGERAIRTGAETITRAEETVGAVVGGARKNAAAVVGDARRRIASGAPLGDVRNEMERLRARLDALEGSLASLEEDEPKPPADAG</sequence>
<evidence type="ECO:0000313" key="3">
    <source>
        <dbReference type="EMBL" id="OZC02368.1"/>
    </source>
</evidence>
<dbReference type="AlphaFoldDB" id="A0A259TXR7"/>